<protein>
    <submittedName>
        <fullName evidence="1">Uncharacterized protein</fullName>
    </submittedName>
</protein>
<organism evidence="1 2">
    <name type="scientific">Cryptolaemus montrouzieri</name>
    <dbReference type="NCBI Taxonomy" id="559131"/>
    <lineage>
        <taxon>Eukaryota</taxon>
        <taxon>Metazoa</taxon>
        <taxon>Ecdysozoa</taxon>
        <taxon>Arthropoda</taxon>
        <taxon>Hexapoda</taxon>
        <taxon>Insecta</taxon>
        <taxon>Pterygota</taxon>
        <taxon>Neoptera</taxon>
        <taxon>Endopterygota</taxon>
        <taxon>Coleoptera</taxon>
        <taxon>Polyphaga</taxon>
        <taxon>Cucujiformia</taxon>
        <taxon>Coccinelloidea</taxon>
        <taxon>Coccinellidae</taxon>
        <taxon>Scymninae</taxon>
        <taxon>Scymnini</taxon>
        <taxon>Cryptolaemus</taxon>
    </lineage>
</organism>
<name>A0ABD2MUG1_9CUCU</name>
<evidence type="ECO:0000313" key="1">
    <source>
        <dbReference type="EMBL" id="KAL3269890.1"/>
    </source>
</evidence>
<proteinExistence type="predicted"/>
<gene>
    <name evidence="1" type="ORF">HHI36_008947</name>
</gene>
<comment type="caution">
    <text evidence="1">The sequence shown here is derived from an EMBL/GenBank/DDBJ whole genome shotgun (WGS) entry which is preliminary data.</text>
</comment>
<sequence>MNANPVLDPLADCSPRPVPEYGSEFDFHSAMDFEETKDHVVCSECFITHLIVEKLLELTNRRAEIYFQAENAYTSFSLKWKDEALKEIFTFISLNLLTGLEKCLQISDYLSTELCSGRNVIH</sequence>
<reference evidence="1 2" key="1">
    <citation type="journal article" date="2021" name="BMC Biol.">
        <title>Horizontally acquired antibacterial genes associated with adaptive radiation of ladybird beetles.</title>
        <authorList>
            <person name="Li H.S."/>
            <person name="Tang X.F."/>
            <person name="Huang Y.H."/>
            <person name="Xu Z.Y."/>
            <person name="Chen M.L."/>
            <person name="Du X.Y."/>
            <person name="Qiu B.Y."/>
            <person name="Chen P.T."/>
            <person name="Zhang W."/>
            <person name="Slipinski A."/>
            <person name="Escalona H.E."/>
            <person name="Waterhouse R.M."/>
            <person name="Zwick A."/>
            <person name="Pang H."/>
        </authorList>
    </citation>
    <scope>NUCLEOTIDE SEQUENCE [LARGE SCALE GENOMIC DNA]</scope>
    <source>
        <strain evidence="1">SYSU2018</strain>
    </source>
</reference>
<evidence type="ECO:0000313" key="2">
    <source>
        <dbReference type="Proteomes" id="UP001516400"/>
    </source>
</evidence>
<dbReference type="Proteomes" id="UP001516400">
    <property type="component" value="Unassembled WGS sequence"/>
</dbReference>
<dbReference type="AlphaFoldDB" id="A0ABD2MUG1"/>
<dbReference type="EMBL" id="JABFTP020000021">
    <property type="protein sequence ID" value="KAL3269890.1"/>
    <property type="molecule type" value="Genomic_DNA"/>
</dbReference>
<keyword evidence="2" id="KW-1185">Reference proteome</keyword>
<accession>A0ABD2MUG1</accession>